<dbReference type="AlphaFoldDB" id="A0A8S1HDX8"/>
<evidence type="ECO:0000256" key="5">
    <source>
        <dbReference type="ARBA" id="ARBA00023136"/>
    </source>
</evidence>
<feature type="transmembrane region" description="Helical" evidence="6">
    <location>
        <begin position="266"/>
        <end position="283"/>
    </location>
</feature>
<evidence type="ECO:0000256" key="2">
    <source>
        <dbReference type="ARBA" id="ARBA00007558"/>
    </source>
</evidence>
<dbReference type="InterPro" id="IPR054549">
    <property type="entry name" value="UVB_sens_RUS_dom"/>
</dbReference>
<dbReference type="InterPro" id="IPR006968">
    <property type="entry name" value="RUS_fam"/>
</dbReference>
<sequence>MLVTIIPSVDCCNEVKVYRAIDIAMRQEIQRPDKITEENSGQEKYMKSSKWDHYTDHYNGKPVVETPTKCFAVSSIRDLFIAVFLPQGFPGSVSRDYVDYQIWDTLQALCSSLTGALATEAVLTGAGVGRETSTPLAAAMTWLIKDGLGMIGRITFSYFKGSALDYDCKKWRLVADILNDASFFIDLLNTILTGIFLPLACISSVFRCIVGVAGGATRATIVQHQAQRNNLADVAAKDGSQETLVNVVALLTSLLLLPIISGNVTLVWSLFLIFTISHIYANYRAVRSLNITTLNKKRATITIREFMKTGFVPTVKTCNEQEPLFYDPTGRRHLGVKLSSLPKHLPKFEDDFHVIAVDARKNEAWVALRNGSPNTSSRQQLYAFFSAEYHIRGEAANDSIFGDFLIQLQKQGYQTDVHYLVELVPKTAYAHATRPAFVTFQAGMDYWDGLYQHYASNCIIFKCQRQWRRVLSENDCHVLAVDARMSEAWIVLRHDSPNTLSRQQLYAFF</sequence>
<keyword evidence="4 6" id="KW-1133">Transmembrane helix</keyword>
<dbReference type="Proteomes" id="UP000835052">
    <property type="component" value="Unassembled WGS sequence"/>
</dbReference>
<dbReference type="EMBL" id="CAJGYM010000040">
    <property type="protein sequence ID" value="CAD6194009.1"/>
    <property type="molecule type" value="Genomic_DNA"/>
</dbReference>
<feature type="domain" description="Protein root UVB sensitive/RUS" evidence="7">
    <location>
        <begin position="74"/>
        <end position="309"/>
    </location>
</feature>
<evidence type="ECO:0000313" key="8">
    <source>
        <dbReference type="EMBL" id="CAD6194009.1"/>
    </source>
</evidence>
<reference evidence="8" key="1">
    <citation type="submission" date="2020-10" db="EMBL/GenBank/DDBJ databases">
        <authorList>
            <person name="Kikuchi T."/>
        </authorList>
    </citation>
    <scope>NUCLEOTIDE SEQUENCE</scope>
    <source>
        <strain evidence="8">NKZ352</strain>
    </source>
</reference>
<evidence type="ECO:0000256" key="1">
    <source>
        <dbReference type="ARBA" id="ARBA00004370"/>
    </source>
</evidence>
<evidence type="ECO:0000256" key="6">
    <source>
        <dbReference type="SAM" id="Phobius"/>
    </source>
</evidence>
<dbReference type="PANTHER" id="PTHR12770">
    <property type="entry name" value="RUS1 FAMILY PROTEIN C16ORF58"/>
    <property type="match status" value="1"/>
</dbReference>
<keyword evidence="5 6" id="KW-0472">Membrane</keyword>
<comment type="subcellular location">
    <subcellularLocation>
        <location evidence="1">Membrane</location>
    </subcellularLocation>
</comment>
<evidence type="ECO:0000259" key="7">
    <source>
        <dbReference type="Pfam" id="PF04884"/>
    </source>
</evidence>
<accession>A0A8S1HDX8</accession>
<evidence type="ECO:0000256" key="3">
    <source>
        <dbReference type="ARBA" id="ARBA00022692"/>
    </source>
</evidence>
<name>A0A8S1HDX8_9PELO</name>
<dbReference type="Pfam" id="PF04884">
    <property type="entry name" value="UVB_sens_prot"/>
    <property type="match status" value="1"/>
</dbReference>
<dbReference type="OrthoDB" id="364779at2759"/>
<comment type="similarity">
    <text evidence="2">Belongs to the RUS1 family.</text>
</comment>
<protein>
    <recommendedName>
        <fullName evidence="7">Protein root UVB sensitive/RUS domain-containing protein</fullName>
    </recommendedName>
</protein>
<dbReference type="PANTHER" id="PTHR12770:SF31">
    <property type="entry name" value="RUS FAMILY MEMBER 1"/>
    <property type="match status" value="1"/>
</dbReference>
<evidence type="ECO:0000313" key="9">
    <source>
        <dbReference type="Proteomes" id="UP000835052"/>
    </source>
</evidence>
<organism evidence="8 9">
    <name type="scientific">Caenorhabditis auriculariae</name>
    <dbReference type="NCBI Taxonomy" id="2777116"/>
    <lineage>
        <taxon>Eukaryota</taxon>
        <taxon>Metazoa</taxon>
        <taxon>Ecdysozoa</taxon>
        <taxon>Nematoda</taxon>
        <taxon>Chromadorea</taxon>
        <taxon>Rhabditida</taxon>
        <taxon>Rhabditina</taxon>
        <taxon>Rhabditomorpha</taxon>
        <taxon>Rhabditoidea</taxon>
        <taxon>Rhabditidae</taxon>
        <taxon>Peloderinae</taxon>
        <taxon>Caenorhabditis</taxon>
    </lineage>
</organism>
<keyword evidence="3 6" id="KW-0812">Transmembrane</keyword>
<gene>
    <name evidence="8" type="ORF">CAUJ_LOCUS9928</name>
</gene>
<proteinExistence type="inferred from homology"/>
<comment type="caution">
    <text evidence="8">The sequence shown here is derived from an EMBL/GenBank/DDBJ whole genome shotgun (WGS) entry which is preliminary data.</text>
</comment>
<feature type="transmembrane region" description="Helical" evidence="6">
    <location>
        <begin position="243"/>
        <end position="260"/>
    </location>
</feature>
<keyword evidence="9" id="KW-1185">Reference proteome</keyword>
<dbReference type="GO" id="GO:0016020">
    <property type="term" value="C:membrane"/>
    <property type="evidence" value="ECO:0007669"/>
    <property type="project" value="UniProtKB-SubCell"/>
</dbReference>
<evidence type="ECO:0000256" key="4">
    <source>
        <dbReference type="ARBA" id="ARBA00022989"/>
    </source>
</evidence>